<sequence>MPCEIITLQLGQCGNQVGFEFWKKLCAEHGINPEGVLEQFATEGTDRKDVFFYQADDEHYIPRAVLLDLEPRVIQSIKNSQYAKLYNPENIYLSKDGGGAGNNWASGYSQGEKLQEEVFDIIEREAENSDSLEGFVLCHSIAGGTGSGMGSYILDRLADKFPKKIIQTYSVFPNQDEISDVVVQPYNSVLTLKRLTKAADCVVVLDNTALNRIATDRLHIQQPTFSQINSLVSTIMSVSTATLRYPSYMNNDLIGLIAPLIPTPKLHFLMTGYTPLTGDHEETSVRKTSVLDVMRRLLQPKNMMVSTELDRHGQHCYMSILNIIQGEVDVTQVHKSLQRIRERKLVQFIPWGPASIQVALSRKSPYVPTAHRVSGLMLANNTNIVSLFNQVLSQYDKLRKREAFLEQFRKQTMFQDSLEELDVSREVIENLVSEYYAATKPDYLSWKTGTADEAAADGE</sequence>
<dbReference type="GO" id="GO:0098813">
    <property type="term" value="P:nuclear chromosome segregation"/>
    <property type="evidence" value="ECO:0007669"/>
    <property type="project" value="UniProtKB-ARBA"/>
</dbReference>
<dbReference type="InterPro" id="IPR002454">
    <property type="entry name" value="Gamma_tubulin"/>
</dbReference>
<dbReference type="SMART" id="SM00865">
    <property type="entry name" value="Tubulin_C"/>
    <property type="match status" value="1"/>
</dbReference>
<dbReference type="InterPro" id="IPR017975">
    <property type="entry name" value="Tubulin_CS"/>
</dbReference>
<dbReference type="InterPro" id="IPR023123">
    <property type="entry name" value="Tubulin_C"/>
</dbReference>
<proteinExistence type="inferred from homology"/>
<evidence type="ECO:0000256" key="1">
    <source>
        <dbReference type="ARBA" id="ARBA00004267"/>
    </source>
</evidence>
<dbReference type="FunFam" id="1.10.287.600:FF:000004">
    <property type="entry name" value="Tubulin gamma chain"/>
    <property type="match status" value="1"/>
</dbReference>
<keyword evidence="6 9" id="KW-0342">GTP-binding</keyword>
<dbReference type="PRINTS" id="PR01161">
    <property type="entry name" value="TUBULIN"/>
</dbReference>
<feature type="domain" description="Tubulin/FtsZ 2-layer sandwich" evidence="11">
    <location>
        <begin position="249"/>
        <end position="393"/>
    </location>
</feature>
<protein>
    <recommendedName>
        <fullName evidence="9">Tubulin gamma chain</fullName>
    </recommendedName>
</protein>
<dbReference type="InterPro" id="IPR037103">
    <property type="entry name" value="Tubulin/FtsZ-like_C"/>
</dbReference>
<keyword evidence="7" id="KW-0206">Cytoskeleton</keyword>
<dbReference type="SUPFAM" id="SSF52490">
    <property type="entry name" value="Tubulin nucleotide-binding domain-like"/>
    <property type="match status" value="1"/>
</dbReference>
<comment type="subcellular location">
    <subcellularLocation>
        <location evidence="1">Cytoplasm</location>
        <location evidence="1">Cytoskeleton</location>
        <location evidence="1">Microtubule organizing center</location>
    </subcellularLocation>
</comment>
<dbReference type="SMART" id="SM00864">
    <property type="entry name" value="Tubulin"/>
    <property type="match status" value="1"/>
</dbReference>
<evidence type="ECO:0000256" key="6">
    <source>
        <dbReference type="ARBA" id="ARBA00023134"/>
    </source>
</evidence>
<feature type="domain" description="Tubulin/FtsZ GTPase" evidence="10">
    <location>
        <begin position="48"/>
        <end position="247"/>
    </location>
</feature>
<dbReference type="Pfam" id="PF00091">
    <property type="entry name" value="Tubulin"/>
    <property type="match status" value="1"/>
</dbReference>
<dbReference type="InterPro" id="IPR018316">
    <property type="entry name" value="Tubulin/FtsZ_2-layer-sand-dom"/>
</dbReference>
<dbReference type="InterPro" id="IPR036525">
    <property type="entry name" value="Tubulin/FtsZ_GTPase_sf"/>
</dbReference>
<evidence type="ECO:0000256" key="7">
    <source>
        <dbReference type="ARBA" id="ARBA00023212"/>
    </source>
</evidence>
<accession>A0A224XC88</accession>
<organism evidence="12">
    <name type="scientific">Panstrongylus lignarius</name>
    <dbReference type="NCBI Taxonomy" id="156445"/>
    <lineage>
        <taxon>Eukaryota</taxon>
        <taxon>Metazoa</taxon>
        <taxon>Ecdysozoa</taxon>
        <taxon>Arthropoda</taxon>
        <taxon>Hexapoda</taxon>
        <taxon>Insecta</taxon>
        <taxon>Pterygota</taxon>
        <taxon>Neoptera</taxon>
        <taxon>Paraneoptera</taxon>
        <taxon>Hemiptera</taxon>
        <taxon>Heteroptera</taxon>
        <taxon>Panheteroptera</taxon>
        <taxon>Cimicomorpha</taxon>
        <taxon>Reduviidae</taxon>
        <taxon>Triatominae</taxon>
        <taxon>Panstrongylus</taxon>
    </lineage>
</organism>
<comment type="subunit">
    <text evidence="8">Interacts with Ote.</text>
</comment>
<evidence type="ECO:0000256" key="4">
    <source>
        <dbReference type="ARBA" id="ARBA00022701"/>
    </source>
</evidence>
<dbReference type="GO" id="GO:0005819">
    <property type="term" value="C:spindle"/>
    <property type="evidence" value="ECO:0007669"/>
    <property type="project" value="UniProtKB-ARBA"/>
</dbReference>
<name>A0A224XC88_9HEMI</name>
<dbReference type="GO" id="GO:0000931">
    <property type="term" value="C:gamma-tubulin ring complex"/>
    <property type="evidence" value="ECO:0007669"/>
    <property type="project" value="UniProtKB-ARBA"/>
</dbReference>
<dbReference type="GO" id="GO:0000280">
    <property type="term" value="P:nuclear division"/>
    <property type="evidence" value="ECO:0007669"/>
    <property type="project" value="UniProtKB-ARBA"/>
</dbReference>
<dbReference type="SUPFAM" id="SSF55307">
    <property type="entry name" value="Tubulin C-terminal domain-like"/>
    <property type="match status" value="1"/>
</dbReference>
<dbReference type="GO" id="GO:0005525">
    <property type="term" value="F:GTP binding"/>
    <property type="evidence" value="ECO:0007669"/>
    <property type="project" value="UniProtKB-UniRule"/>
</dbReference>
<dbReference type="AlphaFoldDB" id="A0A224XC88"/>
<dbReference type="InterPro" id="IPR003008">
    <property type="entry name" value="Tubulin_FtsZ_GTPase"/>
</dbReference>
<dbReference type="GO" id="GO:0005874">
    <property type="term" value="C:microtubule"/>
    <property type="evidence" value="ECO:0007669"/>
    <property type="project" value="UniProtKB-KW"/>
</dbReference>
<dbReference type="Pfam" id="PF03953">
    <property type="entry name" value="Tubulin_C"/>
    <property type="match status" value="1"/>
</dbReference>
<dbReference type="InterPro" id="IPR008280">
    <property type="entry name" value="Tub_FtsZ_C"/>
</dbReference>
<evidence type="ECO:0000256" key="8">
    <source>
        <dbReference type="ARBA" id="ARBA00064654"/>
    </source>
</evidence>
<evidence type="ECO:0000256" key="2">
    <source>
        <dbReference type="ARBA" id="ARBA00009636"/>
    </source>
</evidence>
<dbReference type="PROSITE" id="PS00227">
    <property type="entry name" value="TUBULIN"/>
    <property type="match status" value="1"/>
</dbReference>
<dbReference type="CDD" id="cd02188">
    <property type="entry name" value="gamma_tubulin"/>
    <property type="match status" value="1"/>
</dbReference>
<evidence type="ECO:0000256" key="3">
    <source>
        <dbReference type="ARBA" id="ARBA00022490"/>
    </source>
</evidence>
<dbReference type="EMBL" id="GFTR01006401">
    <property type="protein sequence ID" value="JAW10025.1"/>
    <property type="molecule type" value="Transcribed_RNA"/>
</dbReference>
<dbReference type="Gene3D" id="1.10.287.600">
    <property type="entry name" value="Helix hairpin bin"/>
    <property type="match status" value="1"/>
</dbReference>
<comment type="function">
    <text evidence="9">Tubulin is the major constituent of microtubules, protein filaments consisting of alpha- and beta-tubulin heterodimers. Gamma-tubulin is a key component of the gamma-tubulin ring complex (gTuRC) which mediates microtubule nucleation. The gTuRC regulates the minus-end nucleation of alpha-beta tubulin heterodimers that grow into microtubule protafilaments, a critical step in centrosome duplication and spindle formation.</text>
</comment>
<evidence type="ECO:0000256" key="9">
    <source>
        <dbReference type="RuleBase" id="RU000352"/>
    </source>
</evidence>
<comment type="similarity">
    <text evidence="2 9">Belongs to the tubulin family.</text>
</comment>
<evidence type="ECO:0000256" key="5">
    <source>
        <dbReference type="ARBA" id="ARBA00022741"/>
    </source>
</evidence>
<keyword evidence="5 9" id="KW-0547">Nucleotide-binding</keyword>
<evidence type="ECO:0000259" key="10">
    <source>
        <dbReference type="SMART" id="SM00864"/>
    </source>
</evidence>
<evidence type="ECO:0000259" key="11">
    <source>
        <dbReference type="SMART" id="SM00865"/>
    </source>
</evidence>
<dbReference type="FunFam" id="3.40.50.1440:FF:000010">
    <property type="entry name" value="Tubulin gamma chain"/>
    <property type="match status" value="1"/>
</dbReference>
<dbReference type="Gene3D" id="3.30.1330.20">
    <property type="entry name" value="Tubulin/FtsZ, C-terminal domain"/>
    <property type="match status" value="1"/>
</dbReference>
<dbReference type="GO" id="GO:0031122">
    <property type="term" value="P:cytoplasmic microtubule organization"/>
    <property type="evidence" value="ECO:0007669"/>
    <property type="project" value="InterPro"/>
</dbReference>
<dbReference type="FunFam" id="3.30.1330.20:FF:000003">
    <property type="entry name" value="Tubulin gamma chain"/>
    <property type="match status" value="1"/>
</dbReference>
<dbReference type="InterPro" id="IPR000217">
    <property type="entry name" value="Tubulin"/>
</dbReference>
<reference evidence="12" key="1">
    <citation type="journal article" date="2018" name="PLoS Negl. Trop. Dis.">
        <title>An insight into the salivary gland and fat body transcriptome of Panstrongylus lignarius (Hemiptera: Heteroptera), the main vector of Chagas disease in Peru.</title>
        <authorList>
            <person name="Nevoa J.C."/>
            <person name="Mendes M.T."/>
            <person name="da Silva M.V."/>
            <person name="Soares S.C."/>
            <person name="Oliveira C.J.F."/>
            <person name="Ribeiro J.M.C."/>
        </authorList>
    </citation>
    <scope>NUCLEOTIDE SEQUENCE</scope>
</reference>
<dbReference type="PANTHER" id="PTHR11588">
    <property type="entry name" value="TUBULIN"/>
    <property type="match status" value="1"/>
</dbReference>
<keyword evidence="3" id="KW-0963">Cytoplasm</keyword>
<keyword evidence="4 9" id="KW-0493">Microtubule</keyword>
<dbReference type="PRINTS" id="PR01164">
    <property type="entry name" value="GAMMATUBULIN"/>
</dbReference>
<evidence type="ECO:0000313" key="12">
    <source>
        <dbReference type="EMBL" id="JAW10025.1"/>
    </source>
</evidence>
<dbReference type="Gene3D" id="3.40.50.1440">
    <property type="entry name" value="Tubulin/FtsZ, GTPase domain"/>
    <property type="match status" value="1"/>
</dbReference>
<dbReference type="GO" id="GO:0007020">
    <property type="term" value="P:microtubule nucleation"/>
    <property type="evidence" value="ECO:0007669"/>
    <property type="project" value="InterPro"/>
</dbReference>
<dbReference type="GO" id="GO:0005813">
    <property type="term" value="C:centrosome"/>
    <property type="evidence" value="ECO:0007669"/>
    <property type="project" value="UniProtKB-ARBA"/>
</dbReference>